<feature type="signal peptide" evidence="1">
    <location>
        <begin position="1"/>
        <end position="15"/>
    </location>
</feature>
<dbReference type="SUPFAM" id="SSF56436">
    <property type="entry name" value="C-type lectin-like"/>
    <property type="match status" value="1"/>
</dbReference>
<dbReference type="InterPro" id="IPR001304">
    <property type="entry name" value="C-type_lectin-like"/>
</dbReference>
<dbReference type="EMBL" id="JAUCMV010000002">
    <property type="protein sequence ID" value="KAK0416136.1"/>
    <property type="molecule type" value="Genomic_DNA"/>
</dbReference>
<evidence type="ECO:0000313" key="3">
    <source>
        <dbReference type="EMBL" id="KAK0416136.1"/>
    </source>
</evidence>
<proteinExistence type="predicted"/>
<evidence type="ECO:0000313" key="4">
    <source>
        <dbReference type="Proteomes" id="UP001175271"/>
    </source>
</evidence>
<dbReference type="SMART" id="SM00034">
    <property type="entry name" value="CLECT"/>
    <property type="match status" value="1"/>
</dbReference>
<keyword evidence="1" id="KW-0732">Signal</keyword>
<accession>A0AA39I1L9</accession>
<feature type="chain" id="PRO_5041272395" description="C-type lectin domain-containing protein" evidence="1">
    <location>
        <begin position="16"/>
        <end position="247"/>
    </location>
</feature>
<organism evidence="3 4">
    <name type="scientific">Steinernema hermaphroditum</name>
    <dbReference type="NCBI Taxonomy" id="289476"/>
    <lineage>
        <taxon>Eukaryota</taxon>
        <taxon>Metazoa</taxon>
        <taxon>Ecdysozoa</taxon>
        <taxon>Nematoda</taxon>
        <taxon>Chromadorea</taxon>
        <taxon>Rhabditida</taxon>
        <taxon>Tylenchina</taxon>
        <taxon>Panagrolaimomorpha</taxon>
        <taxon>Strongyloidoidea</taxon>
        <taxon>Steinernematidae</taxon>
        <taxon>Steinernema</taxon>
    </lineage>
</organism>
<evidence type="ECO:0000256" key="1">
    <source>
        <dbReference type="SAM" id="SignalP"/>
    </source>
</evidence>
<dbReference type="InterPro" id="IPR050111">
    <property type="entry name" value="C-type_lectin/snaclec_domain"/>
</dbReference>
<gene>
    <name evidence="3" type="ORF">QR680_012309</name>
</gene>
<sequence>MLWCVALLVASVAAANPLILGYEELEGRAFVGKTELFKQFAFSFGACARNFLSQKDIFVFTYSPQKRECRGFVSITGYGTPVKGTKTYFIKREGLSFQEFLGKSGLLGCTKGWERFQKRCYKKIEVRYSPNVTEATDLIYNGCSKNSGSSRAQALSIHGQDETNFISERTGREWPLIGLIAPHRRCCKSFKWSDGTPVDYNNWSDGEPNNLNGDEFLAQIYENGKWNDIYFKEAKSVSLWCYYELMH</sequence>
<comment type="caution">
    <text evidence="3">The sequence shown here is derived from an EMBL/GenBank/DDBJ whole genome shotgun (WGS) entry which is preliminary data.</text>
</comment>
<reference evidence="3" key="1">
    <citation type="submission" date="2023-06" db="EMBL/GenBank/DDBJ databases">
        <title>Genomic analysis of the entomopathogenic nematode Steinernema hermaphroditum.</title>
        <authorList>
            <person name="Schwarz E.M."/>
            <person name="Heppert J.K."/>
            <person name="Baniya A."/>
            <person name="Schwartz H.T."/>
            <person name="Tan C.-H."/>
            <person name="Antoshechkin I."/>
            <person name="Sternberg P.W."/>
            <person name="Goodrich-Blair H."/>
            <person name="Dillman A.R."/>
        </authorList>
    </citation>
    <scope>NUCLEOTIDE SEQUENCE</scope>
    <source>
        <strain evidence="3">PS9179</strain>
        <tissue evidence="3">Whole animal</tissue>
    </source>
</reference>
<dbReference type="AlphaFoldDB" id="A0AA39I1L9"/>
<keyword evidence="4" id="KW-1185">Reference proteome</keyword>
<dbReference type="PROSITE" id="PS50041">
    <property type="entry name" value="C_TYPE_LECTIN_2"/>
    <property type="match status" value="1"/>
</dbReference>
<feature type="domain" description="C-type lectin" evidence="2">
    <location>
        <begin position="116"/>
        <end position="228"/>
    </location>
</feature>
<dbReference type="InterPro" id="IPR016187">
    <property type="entry name" value="CTDL_fold"/>
</dbReference>
<dbReference type="Proteomes" id="UP001175271">
    <property type="component" value="Unassembled WGS sequence"/>
</dbReference>
<dbReference type="InterPro" id="IPR016186">
    <property type="entry name" value="C-type_lectin-like/link_sf"/>
</dbReference>
<dbReference type="Gene3D" id="3.10.100.10">
    <property type="entry name" value="Mannose-Binding Protein A, subunit A"/>
    <property type="match status" value="1"/>
</dbReference>
<dbReference type="PANTHER" id="PTHR22803">
    <property type="entry name" value="MANNOSE, PHOSPHOLIPASE, LECTIN RECEPTOR RELATED"/>
    <property type="match status" value="1"/>
</dbReference>
<evidence type="ECO:0000259" key="2">
    <source>
        <dbReference type="PROSITE" id="PS50041"/>
    </source>
</evidence>
<name>A0AA39I1L9_9BILA</name>
<dbReference type="Pfam" id="PF00059">
    <property type="entry name" value="Lectin_C"/>
    <property type="match status" value="1"/>
</dbReference>
<protein>
    <recommendedName>
        <fullName evidence="2">C-type lectin domain-containing protein</fullName>
    </recommendedName>
</protein>